<evidence type="ECO:0000256" key="1">
    <source>
        <dbReference type="SAM" id="MobiDB-lite"/>
    </source>
</evidence>
<feature type="region of interest" description="Disordered" evidence="1">
    <location>
        <begin position="47"/>
        <end position="72"/>
    </location>
</feature>
<proteinExistence type="predicted"/>
<feature type="compositionally biased region" description="Low complexity" evidence="1">
    <location>
        <begin position="55"/>
        <end position="64"/>
    </location>
</feature>
<protein>
    <submittedName>
        <fullName evidence="2">Uncharacterized protein</fullName>
    </submittedName>
</protein>
<dbReference type="EMBL" id="JARK01001347">
    <property type="protein sequence ID" value="EYC25568.1"/>
    <property type="molecule type" value="Genomic_DNA"/>
</dbReference>
<reference evidence="3" key="1">
    <citation type="journal article" date="2015" name="Nat. Genet.">
        <title>The genome and transcriptome of the zoonotic hookworm Ancylostoma ceylanicum identify infection-specific gene families.</title>
        <authorList>
            <person name="Schwarz E.M."/>
            <person name="Hu Y."/>
            <person name="Antoshechkin I."/>
            <person name="Miller M.M."/>
            <person name="Sternberg P.W."/>
            <person name="Aroian R.V."/>
        </authorList>
    </citation>
    <scope>NUCLEOTIDE SEQUENCE</scope>
    <source>
        <strain evidence="3">HY135</strain>
    </source>
</reference>
<dbReference type="Proteomes" id="UP000024635">
    <property type="component" value="Unassembled WGS sequence"/>
</dbReference>
<sequence length="89" mass="10108">MSSEADRIRSDDLDQIALGRILKKWAESKISDKRIYDCVLEYLKNAPDLEHPETTTEASTTETSVPPDDSAAEARESKFIILRGYEVNY</sequence>
<organism evidence="2 3">
    <name type="scientific">Ancylostoma ceylanicum</name>
    <dbReference type="NCBI Taxonomy" id="53326"/>
    <lineage>
        <taxon>Eukaryota</taxon>
        <taxon>Metazoa</taxon>
        <taxon>Ecdysozoa</taxon>
        <taxon>Nematoda</taxon>
        <taxon>Chromadorea</taxon>
        <taxon>Rhabditida</taxon>
        <taxon>Rhabditina</taxon>
        <taxon>Rhabditomorpha</taxon>
        <taxon>Strongyloidea</taxon>
        <taxon>Ancylostomatidae</taxon>
        <taxon>Ancylostomatinae</taxon>
        <taxon>Ancylostoma</taxon>
    </lineage>
</organism>
<accession>A0A016VFS2</accession>
<dbReference type="AlphaFoldDB" id="A0A016VFS2"/>
<evidence type="ECO:0000313" key="2">
    <source>
        <dbReference type="EMBL" id="EYC25568.1"/>
    </source>
</evidence>
<comment type="caution">
    <text evidence="2">The sequence shown here is derived from an EMBL/GenBank/DDBJ whole genome shotgun (WGS) entry which is preliminary data.</text>
</comment>
<name>A0A016VFS2_9BILA</name>
<evidence type="ECO:0000313" key="3">
    <source>
        <dbReference type="Proteomes" id="UP000024635"/>
    </source>
</evidence>
<gene>
    <name evidence="2" type="primary">Acey_s0011.g1276</name>
    <name evidence="2" type="ORF">Y032_0011g1276</name>
</gene>
<keyword evidence="3" id="KW-1185">Reference proteome</keyword>